<protein>
    <recommendedName>
        <fullName evidence="4">DUF222 domain-containing protein</fullName>
    </recommendedName>
</protein>
<dbReference type="Proteomes" id="UP001555826">
    <property type="component" value="Unassembled WGS sequence"/>
</dbReference>
<dbReference type="RefSeq" id="WP_367640672.1">
    <property type="nucleotide sequence ID" value="NZ_JBFNQN010000017.1"/>
</dbReference>
<sequence length="168" mass="18199">MDEPAPHDLLTVYLGDHLAGASAGRARLARAARAHAGTGTGRALAALHAEVVEDRRELLRWMRVLGVPRRRHLQVLATVAEALGTLKPNGRLVRRSPLRTVVELEGLLLGVEGKAAGWRSLQELADAGGPLGSRLDADRLDVLLDRAERQADVLERLRRNAVRDVLAG</sequence>
<evidence type="ECO:0000313" key="3">
    <source>
        <dbReference type="Proteomes" id="UP001555826"/>
    </source>
</evidence>
<keyword evidence="1" id="KW-0175">Coiled coil</keyword>
<evidence type="ECO:0000256" key="1">
    <source>
        <dbReference type="SAM" id="Coils"/>
    </source>
</evidence>
<evidence type="ECO:0000313" key="2">
    <source>
        <dbReference type="EMBL" id="MEW9267367.1"/>
    </source>
</evidence>
<comment type="caution">
    <text evidence="2">The sequence shown here is derived from an EMBL/GenBank/DDBJ whole genome shotgun (WGS) entry which is preliminary data.</text>
</comment>
<dbReference type="EMBL" id="JBFNQN010000017">
    <property type="protein sequence ID" value="MEW9267367.1"/>
    <property type="molecule type" value="Genomic_DNA"/>
</dbReference>
<proteinExistence type="predicted"/>
<evidence type="ECO:0008006" key="4">
    <source>
        <dbReference type="Google" id="ProtNLM"/>
    </source>
</evidence>
<keyword evidence="3" id="KW-1185">Reference proteome</keyword>
<accession>A0ABV3PCK1</accession>
<gene>
    <name evidence="2" type="ORF">AB1207_21675</name>
</gene>
<name>A0ABV3PCK1_9ACTN</name>
<organism evidence="2 3">
    <name type="scientific">Kineococcus endophyticus</name>
    <dbReference type="NCBI Taxonomy" id="1181883"/>
    <lineage>
        <taxon>Bacteria</taxon>
        <taxon>Bacillati</taxon>
        <taxon>Actinomycetota</taxon>
        <taxon>Actinomycetes</taxon>
        <taxon>Kineosporiales</taxon>
        <taxon>Kineosporiaceae</taxon>
        <taxon>Kineococcus</taxon>
    </lineage>
</organism>
<reference evidence="2 3" key="1">
    <citation type="submission" date="2024-07" db="EMBL/GenBank/DDBJ databases">
        <authorList>
            <person name="Thanompreechachai J."/>
            <person name="Duangmal K."/>
        </authorList>
    </citation>
    <scope>NUCLEOTIDE SEQUENCE [LARGE SCALE GENOMIC DNA]</scope>
    <source>
        <strain evidence="2 3">KCTC 19886</strain>
    </source>
</reference>
<feature type="coiled-coil region" evidence="1">
    <location>
        <begin position="137"/>
        <end position="164"/>
    </location>
</feature>